<reference evidence="2 3" key="1">
    <citation type="submission" date="2019-01" db="EMBL/GenBank/DDBJ databases">
        <title>A draft genome assembly of the solar-powered sea slug Elysia chlorotica.</title>
        <authorList>
            <person name="Cai H."/>
            <person name="Li Q."/>
            <person name="Fang X."/>
            <person name="Li J."/>
            <person name="Curtis N.E."/>
            <person name="Altenburger A."/>
            <person name="Shibata T."/>
            <person name="Feng M."/>
            <person name="Maeda T."/>
            <person name="Schwartz J.A."/>
            <person name="Shigenobu S."/>
            <person name="Lundholm N."/>
            <person name="Nishiyama T."/>
            <person name="Yang H."/>
            <person name="Hasebe M."/>
            <person name="Li S."/>
            <person name="Pierce S.K."/>
            <person name="Wang J."/>
        </authorList>
    </citation>
    <scope>NUCLEOTIDE SEQUENCE [LARGE SCALE GENOMIC DNA]</scope>
    <source>
        <strain evidence="2">EC2010</strain>
        <tissue evidence="2">Whole organism of an adult</tissue>
    </source>
</reference>
<name>A0A3S0ZP17_ELYCH</name>
<dbReference type="STRING" id="188477.A0A3S0ZP17"/>
<dbReference type="SMART" id="SM01388">
    <property type="entry name" value="Mob1_phocein"/>
    <property type="match status" value="1"/>
</dbReference>
<dbReference type="Proteomes" id="UP000271974">
    <property type="component" value="Unassembled WGS sequence"/>
</dbReference>
<dbReference type="InterPro" id="IPR036703">
    <property type="entry name" value="MOB_kinase_act_sf"/>
</dbReference>
<feature type="binding site" evidence="1">
    <location>
        <position position="90"/>
    </location>
    <ligand>
        <name>Zn(2+)</name>
        <dbReference type="ChEBI" id="CHEBI:29105"/>
    </ligand>
</feature>
<feature type="binding site" evidence="1">
    <location>
        <position position="95"/>
    </location>
    <ligand>
        <name>Zn(2+)</name>
        <dbReference type="ChEBI" id="CHEBI:29105"/>
    </ligand>
</feature>
<sequence length="224" mass="26043">MLTSKMAGARQAFAMFFAKDKTFKPKKGFERGTLKFNLHKQANASLNSGIDLKEVVKLPPGEDVNDWIAVHVVDFFNRINLLYGTIFEHCTEQSCPTMSGGPRYEYHWCDGHNYKKPTALPAPQYITLLMEWVESQINDENLFPVQVGKPFPKNYMSVAKKILKRLFRVFVHVYIHHFDKLLAIGAEAHVNTCYKHFYYFVTEYSLIDKKELEPLKDMTERICH</sequence>
<evidence type="ECO:0000313" key="2">
    <source>
        <dbReference type="EMBL" id="RUS83564.1"/>
    </source>
</evidence>
<organism evidence="2 3">
    <name type="scientific">Elysia chlorotica</name>
    <name type="common">Eastern emerald elysia</name>
    <name type="synonym">Sea slug</name>
    <dbReference type="NCBI Taxonomy" id="188477"/>
    <lineage>
        <taxon>Eukaryota</taxon>
        <taxon>Metazoa</taxon>
        <taxon>Spiralia</taxon>
        <taxon>Lophotrochozoa</taxon>
        <taxon>Mollusca</taxon>
        <taxon>Gastropoda</taxon>
        <taxon>Heterobranchia</taxon>
        <taxon>Euthyneura</taxon>
        <taxon>Panpulmonata</taxon>
        <taxon>Sacoglossa</taxon>
        <taxon>Placobranchoidea</taxon>
        <taxon>Plakobranchidae</taxon>
        <taxon>Elysia</taxon>
    </lineage>
</organism>
<gene>
    <name evidence="2" type="ORF">EGW08_008670</name>
</gene>
<dbReference type="Gene3D" id="1.20.140.30">
    <property type="entry name" value="MOB kinase activator"/>
    <property type="match status" value="1"/>
</dbReference>
<dbReference type="EMBL" id="RQTK01000239">
    <property type="protein sequence ID" value="RUS83564.1"/>
    <property type="molecule type" value="Genomic_DNA"/>
</dbReference>
<protein>
    <submittedName>
        <fullName evidence="2">Uncharacterized protein</fullName>
    </submittedName>
</protein>
<keyword evidence="1" id="KW-0862">Zinc</keyword>
<evidence type="ECO:0000313" key="3">
    <source>
        <dbReference type="Proteomes" id="UP000271974"/>
    </source>
</evidence>
<proteinExistence type="predicted"/>
<keyword evidence="1" id="KW-0479">Metal-binding</keyword>
<evidence type="ECO:0000256" key="1">
    <source>
        <dbReference type="PIRSR" id="PIRSR605301-1"/>
    </source>
</evidence>
<dbReference type="FunFam" id="1.20.140.30:FF:000001">
    <property type="entry name" value="MOB kinase activator 1A"/>
    <property type="match status" value="1"/>
</dbReference>
<feature type="binding site" evidence="1">
    <location>
        <position position="177"/>
    </location>
    <ligand>
        <name>Zn(2+)</name>
        <dbReference type="ChEBI" id="CHEBI:29105"/>
    </ligand>
</feature>
<accession>A0A3S0ZP17</accession>
<dbReference type="OrthoDB" id="8170117at2759"/>
<comment type="caution">
    <text evidence="2">The sequence shown here is derived from an EMBL/GenBank/DDBJ whole genome shotgun (WGS) entry which is preliminary data.</text>
</comment>
<keyword evidence="3" id="KW-1185">Reference proteome</keyword>
<dbReference type="PANTHER" id="PTHR22599">
    <property type="entry name" value="MPS ONE BINDER KINASE ACTIVATOR-LIKE MOB"/>
    <property type="match status" value="1"/>
</dbReference>
<dbReference type="AlphaFoldDB" id="A0A3S0ZP17"/>
<dbReference type="Pfam" id="PF03637">
    <property type="entry name" value="Mob1_phocein"/>
    <property type="match status" value="1"/>
</dbReference>
<feature type="binding site" evidence="1">
    <location>
        <position position="172"/>
    </location>
    <ligand>
        <name>Zn(2+)</name>
        <dbReference type="ChEBI" id="CHEBI:29105"/>
    </ligand>
</feature>
<dbReference type="SUPFAM" id="SSF101152">
    <property type="entry name" value="Mob1/phocein"/>
    <property type="match status" value="1"/>
</dbReference>
<dbReference type="InterPro" id="IPR005301">
    <property type="entry name" value="MOB_kinase_act_fam"/>
</dbReference>